<dbReference type="InterPro" id="IPR046358">
    <property type="entry name" value="Flagellin_C"/>
</dbReference>
<evidence type="ECO:0000259" key="6">
    <source>
        <dbReference type="Pfam" id="PF00669"/>
    </source>
</evidence>
<keyword evidence="8" id="KW-0282">Flagellum</keyword>
<dbReference type="InterPro" id="IPR001492">
    <property type="entry name" value="Flagellin"/>
</dbReference>
<feature type="domain" description="Flagellin N-terminal" evidence="6">
    <location>
        <begin position="3"/>
        <end position="140"/>
    </location>
</feature>
<evidence type="ECO:0000256" key="3">
    <source>
        <dbReference type="ARBA" id="ARBA00005709"/>
    </source>
</evidence>
<evidence type="ECO:0000313" key="8">
    <source>
        <dbReference type="EMBL" id="MET1255028.1"/>
    </source>
</evidence>
<proteinExistence type="inferred from homology"/>
<evidence type="ECO:0000256" key="5">
    <source>
        <dbReference type="ARBA" id="ARBA00023143"/>
    </source>
</evidence>
<dbReference type="SUPFAM" id="SSF64518">
    <property type="entry name" value="Phase 1 flagellin"/>
    <property type="match status" value="1"/>
</dbReference>
<comment type="caution">
    <text evidence="8">The sequence shown here is derived from an EMBL/GenBank/DDBJ whole genome shotgun (WGS) entry which is preliminary data.</text>
</comment>
<sequence>MRISTTQMTNAGVREMLLRQAELQYTQLQLATQKRVLTPSDDPVAATSISFLQTEISQLEQFNVNGDAAKASNELEESVLTGTTDILFRIRSLMVNMGNGTYGKEEIGSIAVEINERLGQLFGLANTQNSNGDYLFAGSKVKSQPFVRDANNNVIYNGDQNQRVIRVSSGVITPVSDPGFDVFMNIKNGNGKFVTGSNAANTGTGLMNTGSYQAPPAFLAEPYTITFGVNASGVKTYTVTGDTSGSTIIAATPWQEGDAISFNGITTSISGQPEAGDTFSITPSSAEDLFSTIQSVIDAAEAFVDTPAARAHFANVINSAQETLDQQMENIDVVRGKIGSRLNAIESENNSNLSLLVTSKSALSDVQDLDVVEASTRFSQQLVILEAAQASFVRVQGLNLFNFL</sequence>
<evidence type="ECO:0000256" key="1">
    <source>
        <dbReference type="ARBA" id="ARBA00004365"/>
    </source>
</evidence>
<evidence type="ECO:0000259" key="7">
    <source>
        <dbReference type="Pfam" id="PF00700"/>
    </source>
</evidence>
<reference evidence="8 9" key="1">
    <citation type="submission" date="2024-06" db="EMBL/GenBank/DDBJ databases">
        <authorList>
            <person name="Li F."/>
        </authorList>
    </citation>
    <scope>NUCLEOTIDE SEQUENCE [LARGE SCALE GENOMIC DNA]</scope>
    <source>
        <strain evidence="8 9">GXAS 311</strain>
    </source>
</reference>
<dbReference type="RefSeq" id="WP_353895614.1">
    <property type="nucleotide sequence ID" value="NZ_JBEVCJ010000007.1"/>
</dbReference>
<gene>
    <name evidence="8" type="primary">flgL</name>
    <name evidence="8" type="ORF">ABVT43_07825</name>
</gene>
<dbReference type="InterPro" id="IPR013384">
    <property type="entry name" value="Flagell_FlgL"/>
</dbReference>
<keyword evidence="9" id="KW-1185">Reference proteome</keyword>
<keyword evidence="8" id="KW-0966">Cell projection</keyword>
<dbReference type="Proteomes" id="UP001548189">
    <property type="component" value="Unassembled WGS sequence"/>
</dbReference>
<comment type="subcellular location">
    <subcellularLocation>
        <location evidence="1">Bacterial flagellum</location>
    </subcellularLocation>
    <subcellularLocation>
        <location evidence="2">Secreted</location>
    </subcellularLocation>
</comment>
<comment type="similarity">
    <text evidence="3">Belongs to the bacterial flagellin family.</text>
</comment>
<dbReference type="Pfam" id="PF00700">
    <property type="entry name" value="Flagellin_C"/>
    <property type="match status" value="1"/>
</dbReference>
<keyword evidence="8" id="KW-0969">Cilium</keyword>
<protein>
    <submittedName>
        <fullName evidence="8">Flagellar hook-associated protein FlgL</fullName>
    </submittedName>
</protein>
<keyword evidence="5" id="KW-0975">Bacterial flagellum</keyword>
<accession>A0ABV2BSW2</accession>
<dbReference type="PANTHER" id="PTHR42792:SF1">
    <property type="entry name" value="FLAGELLAR HOOK-ASSOCIATED PROTEIN 3"/>
    <property type="match status" value="1"/>
</dbReference>
<feature type="domain" description="Flagellin C-terminal" evidence="7">
    <location>
        <begin position="323"/>
        <end position="404"/>
    </location>
</feature>
<keyword evidence="4" id="KW-0964">Secreted</keyword>
<dbReference type="EMBL" id="JBEVCJ010000007">
    <property type="protein sequence ID" value="MET1255028.1"/>
    <property type="molecule type" value="Genomic_DNA"/>
</dbReference>
<dbReference type="Gene3D" id="1.20.1330.10">
    <property type="entry name" value="f41 fragment of flagellin, N-terminal domain"/>
    <property type="match status" value="2"/>
</dbReference>
<evidence type="ECO:0000313" key="9">
    <source>
        <dbReference type="Proteomes" id="UP001548189"/>
    </source>
</evidence>
<evidence type="ECO:0000256" key="2">
    <source>
        <dbReference type="ARBA" id="ARBA00004613"/>
    </source>
</evidence>
<dbReference type="Pfam" id="PF00669">
    <property type="entry name" value="Flagellin_N"/>
    <property type="match status" value="1"/>
</dbReference>
<name>A0ABV2BSW2_9GAMM</name>
<dbReference type="NCBIfam" id="TIGR02550">
    <property type="entry name" value="flagell_flgL"/>
    <property type="match status" value="1"/>
</dbReference>
<evidence type="ECO:0000256" key="4">
    <source>
        <dbReference type="ARBA" id="ARBA00022525"/>
    </source>
</evidence>
<organism evidence="8 9">
    <name type="scientific">Aliikangiella maris</name>
    <dbReference type="NCBI Taxonomy" id="3162458"/>
    <lineage>
        <taxon>Bacteria</taxon>
        <taxon>Pseudomonadati</taxon>
        <taxon>Pseudomonadota</taxon>
        <taxon>Gammaproteobacteria</taxon>
        <taxon>Oceanospirillales</taxon>
        <taxon>Pleioneaceae</taxon>
        <taxon>Aliikangiella</taxon>
    </lineage>
</organism>
<dbReference type="InterPro" id="IPR001029">
    <property type="entry name" value="Flagellin_N"/>
</dbReference>
<dbReference type="PANTHER" id="PTHR42792">
    <property type="entry name" value="FLAGELLIN"/>
    <property type="match status" value="1"/>
</dbReference>